<dbReference type="Proteomes" id="UP000196531">
    <property type="component" value="Unassembled WGS sequence"/>
</dbReference>
<keyword evidence="2" id="KW-1133">Transmembrane helix</keyword>
<comment type="caution">
    <text evidence="4">The sequence shown here is derived from an EMBL/GenBank/DDBJ whole genome shotgun (WGS) entry which is preliminary data.</text>
</comment>
<dbReference type="InterPro" id="IPR016047">
    <property type="entry name" value="M23ase_b-sheet_dom"/>
</dbReference>
<reference evidence="5" key="1">
    <citation type="journal article" date="2017" name="Proc. Natl. Acad. Sci. U.S.A.">
        <title>Simulation of Deepwater Horizon oil plume reveals substrate specialization within a complex community of hydrocarbon-degraders.</title>
        <authorList>
            <person name="Hu P."/>
            <person name="Dubinsky E.A."/>
            <person name="Probst A.J."/>
            <person name="Wang J."/>
            <person name="Sieber C.M.K."/>
            <person name="Tom L.M."/>
            <person name="Gardinali P."/>
            <person name="Banfield J.F."/>
            <person name="Atlas R.M."/>
            <person name="Andersen G.L."/>
        </authorList>
    </citation>
    <scope>NUCLEOTIDE SEQUENCE [LARGE SCALE GENOMIC DNA]</scope>
</reference>
<dbReference type="EMBL" id="MAAO01000006">
    <property type="protein sequence ID" value="OUR97221.1"/>
    <property type="molecule type" value="Genomic_DNA"/>
</dbReference>
<proteinExistence type="predicted"/>
<keyword evidence="2" id="KW-0812">Transmembrane</keyword>
<dbReference type="FunFam" id="2.70.70.10:FF:000006">
    <property type="entry name" value="M23 family peptidase"/>
    <property type="match status" value="1"/>
</dbReference>
<dbReference type="PANTHER" id="PTHR21666:SF270">
    <property type="entry name" value="MUREIN HYDROLASE ACTIVATOR ENVC"/>
    <property type="match status" value="1"/>
</dbReference>
<feature type="coiled-coil region" evidence="1">
    <location>
        <begin position="51"/>
        <end position="78"/>
    </location>
</feature>
<evidence type="ECO:0000259" key="3">
    <source>
        <dbReference type="Pfam" id="PF01551"/>
    </source>
</evidence>
<feature type="domain" description="M23ase beta-sheet core" evidence="3">
    <location>
        <begin position="255"/>
        <end position="350"/>
    </location>
</feature>
<evidence type="ECO:0000256" key="1">
    <source>
        <dbReference type="SAM" id="Coils"/>
    </source>
</evidence>
<accession>A0A1Y5FCN1</accession>
<evidence type="ECO:0000313" key="4">
    <source>
        <dbReference type="EMBL" id="OUR97221.1"/>
    </source>
</evidence>
<name>A0A1Y5FCN1_9BACT</name>
<organism evidence="4 5">
    <name type="scientific">Halobacteriovorax marinus</name>
    <dbReference type="NCBI Taxonomy" id="97084"/>
    <lineage>
        <taxon>Bacteria</taxon>
        <taxon>Pseudomonadati</taxon>
        <taxon>Bdellovibrionota</taxon>
        <taxon>Bacteriovoracia</taxon>
        <taxon>Bacteriovoracales</taxon>
        <taxon>Halobacteriovoraceae</taxon>
        <taxon>Halobacteriovorax</taxon>
    </lineage>
</organism>
<dbReference type="PANTHER" id="PTHR21666">
    <property type="entry name" value="PEPTIDASE-RELATED"/>
    <property type="match status" value="1"/>
</dbReference>
<dbReference type="InterPro" id="IPR050570">
    <property type="entry name" value="Cell_wall_metabolism_enzyme"/>
</dbReference>
<gene>
    <name evidence="4" type="ORF">A9Q84_12915</name>
</gene>
<feature type="transmembrane region" description="Helical" evidence="2">
    <location>
        <begin position="20"/>
        <end position="42"/>
    </location>
</feature>
<evidence type="ECO:0000313" key="5">
    <source>
        <dbReference type="Proteomes" id="UP000196531"/>
    </source>
</evidence>
<dbReference type="AlphaFoldDB" id="A0A1Y5FCN1"/>
<evidence type="ECO:0000256" key="2">
    <source>
        <dbReference type="SAM" id="Phobius"/>
    </source>
</evidence>
<keyword evidence="2" id="KW-0472">Membrane</keyword>
<protein>
    <recommendedName>
        <fullName evidence="3">M23ase beta-sheet core domain-containing protein</fullName>
    </recommendedName>
</protein>
<dbReference type="SUPFAM" id="SSF51261">
    <property type="entry name" value="Duplicated hybrid motif"/>
    <property type="match status" value="1"/>
</dbReference>
<dbReference type="CDD" id="cd12797">
    <property type="entry name" value="M23_peptidase"/>
    <property type="match status" value="1"/>
</dbReference>
<dbReference type="InterPro" id="IPR011055">
    <property type="entry name" value="Dup_hybrid_motif"/>
</dbReference>
<dbReference type="Gene3D" id="2.70.70.10">
    <property type="entry name" value="Glucose Permease (Domain IIA)"/>
    <property type="match status" value="1"/>
</dbReference>
<sequence length="356" mass="40867">MVVPEREKGVKSFRIPRLAFHAIVFICVLAIFVMGILSYDYWKILRQVHQNKHLTLENRQLKEQIKLFQMKINTLTTDIERIETFEKKLRVISGFEKIDLTTPVIDQEGHETDHDHSKKIDPATLKTQSFFNGNDTIRDKLKDEKKNQNFIELKNLYEQKIATNFGLQTGYAFTKEWSDLTKQSFALAENFADFDYKFNIIKKHVKDLELNIHGLDQYLLDRESFLRSTPTLLPAKGWVTSYYGPRISPYSKRLKMHEGLDIGASIGTPILAPADGTVTFSGKKPGFGYFVQINHGYGIESVYAHNSKNTVKKGQVIQRGQLIAKVGNTGYSTGPHLHYEIRVNGTPVDPFYYILD</sequence>
<keyword evidence="1" id="KW-0175">Coiled coil</keyword>
<dbReference type="GO" id="GO:0004222">
    <property type="term" value="F:metalloendopeptidase activity"/>
    <property type="evidence" value="ECO:0007669"/>
    <property type="project" value="TreeGrafter"/>
</dbReference>
<dbReference type="Pfam" id="PF01551">
    <property type="entry name" value="Peptidase_M23"/>
    <property type="match status" value="1"/>
</dbReference>